<dbReference type="SUPFAM" id="SSF52047">
    <property type="entry name" value="RNI-like"/>
    <property type="match status" value="1"/>
</dbReference>
<name>A0A9P5TQD5_GYMJU</name>
<dbReference type="InterPro" id="IPR032675">
    <property type="entry name" value="LRR_dom_sf"/>
</dbReference>
<evidence type="ECO:0000256" key="1">
    <source>
        <dbReference type="SAM" id="MobiDB-lite"/>
    </source>
</evidence>
<sequence length="475" mass="53608">MPLFSLSDSEGDSPPLTPVTPPPFNGPSRRLPIELLSEIFLLCVEERMDERNTIEIPLLLCSICSRWRDAAISNPLLWSRLSIQLRGSVSKQKTALVDTWLVRSAACPLTIYVFWEECPFADNHVVLERLMAHSERWKTMFFYLPYRAFRSFAAVRNRLPMLTDLSLGTDDDVSLPSPTPSNPSHFNMFEIAPRLRSLECVNFSPTILKFPWAQLEEIPLVSGNVEDCLNILRRGIGLSKISVIFVEGGPVNASPIGQYPHVCHNHLTCLTIMTPPWNEVVDLRALFPHLTLPHLETLTICNFNSTFGQEFTQFLSRLHTLKTLHLRKTALPDDQLVDGLKHLTSLTSLIVLSSSSRPAAAAHGDGESELTVTRYLLEALTRNFFSNDAMDGMLLPHLRNLELTVSSTAARELDIFIDMLQSRLRDDEGLARLEHVRVRPSVELDAEFLIRLIELRDFGLEVEVEVEDTAPSEAF</sequence>
<evidence type="ECO:0008006" key="4">
    <source>
        <dbReference type="Google" id="ProtNLM"/>
    </source>
</evidence>
<keyword evidence="3" id="KW-1185">Reference proteome</keyword>
<proteinExistence type="predicted"/>
<dbReference type="Gene3D" id="3.80.10.10">
    <property type="entry name" value="Ribonuclease Inhibitor"/>
    <property type="match status" value="1"/>
</dbReference>
<feature type="compositionally biased region" description="Pro residues" evidence="1">
    <location>
        <begin position="15"/>
        <end position="25"/>
    </location>
</feature>
<protein>
    <recommendedName>
        <fullName evidence="4">F-box domain-containing protein</fullName>
    </recommendedName>
</protein>
<accession>A0A9P5TQD5</accession>
<feature type="region of interest" description="Disordered" evidence="1">
    <location>
        <begin position="1"/>
        <end position="25"/>
    </location>
</feature>
<gene>
    <name evidence="2" type="ORF">CPB84DRAFT_1769439</name>
</gene>
<dbReference type="AlphaFoldDB" id="A0A9P5TQD5"/>
<comment type="caution">
    <text evidence="2">The sequence shown here is derived from an EMBL/GenBank/DDBJ whole genome shotgun (WGS) entry which is preliminary data.</text>
</comment>
<evidence type="ECO:0000313" key="2">
    <source>
        <dbReference type="EMBL" id="KAF8907077.1"/>
    </source>
</evidence>
<reference evidence="2" key="1">
    <citation type="submission" date="2020-11" db="EMBL/GenBank/DDBJ databases">
        <authorList>
            <consortium name="DOE Joint Genome Institute"/>
            <person name="Ahrendt S."/>
            <person name="Riley R."/>
            <person name="Andreopoulos W."/>
            <person name="LaButti K."/>
            <person name="Pangilinan J."/>
            <person name="Ruiz-duenas F.J."/>
            <person name="Barrasa J.M."/>
            <person name="Sanchez-Garcia M."/>
            <person name="Camarero S."/>
            <person name="Miyauchi S."/>
            <person name="Serrano A."/>
            <person name="Linde D."/>
            <person name="Babiker R."/>
            <person name="Drula E."/>
            <person name="Ayuso-Fernandez I."/>
            <person name="Pacheco R."/>
            <person name="Padilla G."/>
            <person name="Ferreira P."/>
            <person name="Barriuso J."/>
            <person name="Kellner H."/>
            <person name="Castanera R."/>
            <person name="Alfaro M."/>
            <person name="Ramirez L."/>
            <person name="Pisabarro A.G."/>
            <person name="Kuo A."/>
            <person name="Tritt A."/>
            <person name="Lipzen A."/>
            <person name="He G."/>
            <person name="Yan M."/>
            <person name="Ng V."/>
            <person name="Cullen D."/>
            <person name="Martin F."/>
            <person name="Rosso M.-N."/>
            <person name="Henrissat B."/>
            <person name="Hibbett D."/>
            <person name="Martinez A.T."/>
            <person name="Grigoriev I.V."/>
        </authorList>
    </citation>
    <scope>NUCLEOTIDE SEQUENCE</scope>
    <source>
        <strain evidence="2">AH 44721</strain>
    </source>
</reference>
<organism evidence="2 3">
    <name type="scientific">Gymnopilus junonius</name>
    <name type="common">Spectacular rustgill mushroom</name>
    <name type="synonym">Gymnopilus spectabilis subsp. junonius</name>
    <dbReference type="NCBI Taxonomy" id="109634"/>
    <lineage>
        <taxon>Eukaryota</taxon>
        <taxon>Fungi</taxon>
        <taxon>Dikarya</taxon>
        <taxon>Basidiomycota</taxon>
        <taxon>Agaricomycotina</taxon>
        <taxon>Agaricomycetes</taxon>
        <taxon>Agaricomycetidae</taxon>
        <taxon>Agaricales</taxon>
        <taxon>Agaricineae</taxon>
        <taxon>Hymenogastraceae</taxon>
        <taxon>Gymnopilus</taxon>
    </lineage>
</organism>
<dbReference type="Proteomes" id="UP000724874">
    <property type="component" value="Unassembled WGS sequence"/>
</dbReference>
<dbReference type="OrthoDB" id="2886770at2759"/>
<evidence type="ECO:0000313" key="3">
    <source>
        <dbReference type="Proteomes" id="UP000724874"/>
    </source>
</evidence>
<dbReference type="EMBL" id="JADNYJ010000016">
    <property type="protein sequence ID" value="KAF8907077.1"/>
    <property type="molecule type" value="Genomic_DNA"/>
</dbReference>